<dbReference type="RefSeq" id="WP_091448926.1">
    <property type="nucleotide sequence ID" value="NZ_FMZZ01000002.1"/>
</dbReference>
<dbReference type="InterPro" id="IPR037523">
    <property type="entry name" value="VOC_core"/>
</dbReference>
<sequence length="254" mass="26200">MVTRNTAWPAGTPCWVDLGTDVAQAAEFYSGLFGWRVDIGGEEVGGYANCFLGDEFVAGLGPLQEGQTSAWTTYLSSTDVDADAAKITAAGGQIVLPPLQVSEFGRMVVAIDTAGAGFGLWEAGKHTGVTLANEPGSLVWNEQMSADLAASKEFYAKVFGYAYEDMEGAPGGYATLNVPGGEQPVGGIGGGLDAGTPAYWGVYFQVADADATLEKVKELGGSVLDGAVDTPFGRMATVADDQGAQFKVMGVPAS</sequence>
<dbReference type="OrthoDB" id="9793039at2"/>
<evidence type="ECO:0000259" key="1">
    <source>
        <dbReference type="PROSITE" id="PS51819"/>
    </source>
</evidence>
<dbReference type="InterPro" id="IPR029068">
    <property type="entry name" value="Glyas_Bleomycin-R_OHBP_Dase"/>
</dbReference>
<dbReference type="Proteomes" id="UP000199501">
    <property type="component" value="Unassembled WGS sequence"/>
</dbReference>
<gene>
    <name evidence="2" type="ORF">SAMN05216174_102134</name>
</gene>
<evidence type="ECO:0000313" key="3">
    <source>
        <dbReference type="Proteomes" id="UP000199501"/>
    </source>
</evidence>
<protein>
    <recommendedName>
        <fullName evidence="1">VOC domain-containing protein</fullName>
    </recommendedName>
</protein>
<name>A0A1G6LLZ2_9PSEU</name>
<dbReference type="InterPro" id="IPR004360">
    <property type="entry name" value="Glyas_Fos-R_dOase_dom"/>
</dbReference>
<dbReference type="EMBL" id="FMZZ01000002">
    <property type="protein sequence ID" value="SDC44067.1"/>
    <property type="molecule type" value="Genomic_DNA"/>
</dbReference>
<dbReference type="CDD" id="cd07247">
    <property type="entry name" value="SgaA_N_like"/>
    <property type="match status" value="2"/>
</dbReference>
<dbReference type="AlphaFoldDB" id="A0A1G6LLZ2"/>
<dbReference type="InterPro" id="IPR052164">
    <property type="entry name" value="Anthracycline_SecMetBiosynth"/>
</dbReference>
<organism evidence="2 3">
    <name type="scientific">Actinokineospora iranica</name>
    <dbReference type="NCBI Taxonomy" id="1271860"/>
    <lineage>
        <taxon>Bacteria</taxon>
        <taxon>Bacillati</taxon>
        <taxon>Actinomycetota</taxon>
        <taxon>Actinomycetes</taxon>
        <taxon>Pseudonocardiales</taxon>
        <taxon>Pseudonocardiaceae</taxon>
        <taxon>Actinokineospora</taxon>
    </lineage>
</organism>
<accession>A0A1G6LLZ2</accession>
<proteinExistence type="predicted"/>
<dbReference type="Pfam" id="PF00903">
    <property type="entry name" value="Glyoxalase"/>
    <property type="match status" value="1"/>
</dbReference>
<dbReference type="PROSITE" id="PS51819">
    <property type="entry name" value="VOC"/>
    <property type="match status" value="1"/>
</dbReference>
<reference evidence="3" key="1">
    <citation type="submission" date="2016-10" db="EMBL/GenBank/DDBJ databases">
        <authorList>
            <person name="Varghese N."/>
            <person name="Submissions S."/>
        </authorList>
    </citation>
    <scope>NUCLEOTIDE SEQUENCE [LARGE SCALE GENOMIC DNA]</scope>
    <source>
        <strain evidence="3">IBRC-M 10403</strain>
    </source>
</reference>
<keyword evidence="3" id="KW-1185">Reference proteome</keyword>
<dbReference type="Gene3D" id="3.10.180.10">
    <property type="entry name" value="2,3-Dihydroxybiphenyl 1,2-Dioxygenase, domain 1"/>
    <property type="match status" value="2"/>
</dbReference>
<evidence type="ECO:0000313" key="2">
    <source>
        <dbReference type="EMBL" id="SDC44067.1"/>
    </source>
</evidence>
<dbReference type="PANTHER" id="PTHR33993:SF10">
    <property type="entry name" value="CONSERVED PROTEIN"/>
    <property type="match status" value="1"/>
</dbReference>
<dbReference type="PANTHER" id="PTHR33993">
    <property type="entry name" value="GLYOXALASE-RELATED"/>
    <property type="match status" value="1"/>
</dbReference>
<feature type="domain" description="VOC" evidence="1">
    <location>
        <begin position="137"/>
        <end position="251"/>
    </location>
</feature>
<dbReference type="SUPFAM" id="SSF54593">
    <property type="entry name" value="Glyoxalase/Bleomycin resistance protein/Dihydroxybiphenyl dioxygenase"/>
    <property type="match status" value="2"/>
</dbReference>